<dbReference type="GO" id="GO:0016020">
    <property type="term" value="C:membrane"/>
    <property type="evidence" value="ECO:0007669"/>
    <property type="project" value="UniProtKB-SubCell"/>
</dbReference>
<keyword evidence="4" id="KW-1278">Translocase</keyword>
<evidence type="ECO:0000256" key="1">
    <source>
        <dbReference type="ARBA" id="ARBA00004141"/>
    </source>
</evidence>
<organism evidence="11 12">
    <name type="scientific">Salix brachista</name>
    <dbReference type="NCBI Taxonomy" id="2182728"/>
    <lineage>
        <taxon>Eukaryota</taxon>
        <taxon>Viridiplantae</taxon>
        <taxon>Streptophyta</taxon>
        <taxon>Embryophyta</taxon>
        <taxon>Tracheophyta</taxon>
        <taxon>Spermatophyta</taxon>
        <taxon>Magnoliopsida</taxon>
        <taxon>eudicotyledons</taxon>
        <taxon>Gunneridae</taxon>
        <taxon>Pentapetalae</taxon>
        <taxon>rosids</taxon>
        <taxon>fabids</taxon>
        <taxon>Malpighiales</taxon>
        <taxon>Salicaceae</taxon>
        <taxon>Saliceae</taxon>
        <taxon>Salix</taxon>
    </lineage>
</organism>
<accession>A0A5N5MAT0</accession>
<dbReference type="GO" id="GO:0009536">
    <property type="term" value="C:plastid"/>
    <property type="evidence" value="ECO:0007669"/>
    <property type="project" value="UniProtKB-ARBA"/>
</dbReference>
<keyword evidence="3 9" id="KW-0812">Transmembrane</keyword>
<proteinExistence type="predicted"/>
<name>A0A5N5MAT0_9ROSI</name>
<keyword evidence="7 9" id="KW-0472">Membrane</keyword>
<evidence type="ECO:0000256" key="5">
    <source>
        <dbReference type="ARBA" id="ARBA00022989"/>
    </source>
</evidence>
<evidence type="ECO:0000313" key="12">
    <source>
        <dbReference type="Proteomes" id="UP000326939"/>
    </source>
</evidence>
<evidence type="ECO:0000256" key="6">
    <source>
        <dbReference type="ARBA" id="ARBA00023027"/>
    </source>
</evidence>
<dbReference type="EMBL" id="VDCV01000006">
    <property type="protein sequence ID" value="KAB5552052.1"/>
    <property type="molecule type" value="Genomic_DNA"/>
</dbReference>
<feature type="region of interest" description="Disordered" evidence="8">
    <location>
        <begin position="29"/>
        <end position="66"/>
    </location>
</feature>
<gene>
    <name evidence="11" type="ORF">DKX38_009363</name>
</gene>
<dbReference type="Pfam" id="PF00361">
    <property type="entry name" value="Proton_antipo_M"/>
    <property type="match status" value="1"/>
</dbReference>
<dbReference type="AlphaFoldDB" id="A0A5N5MAT0"/>
<feature type="compositionally biased region" description="Basic residues" evidence="8">
    <location>
        <begin position="116"/>
        <end position="127"/>
    </location>
</feature>
<keyword evidence="6" id="KW-0520">NAD</keyword>
<feature type="transmembrane region" description="Helical" evidence="9">
    <location>
        <begin position="203"/>
        <end position="224"/>
    </location>
</feature>
<protein>
    <recommendedName>
        <fullName evidence="10">NADH:quinone oxidoreductase/Mrp antiporter transmembrane domain-containing protein</fullName>
    </recommendedName>
</protein>
<feature type="region of interest" description="Disordered" evidence="8">
    <location>
        <begin position="88"/>
        <end position="136"/>
    </location>
</feature>
<dbReference type="Proteomes" id="UP000326939">
    <property type="component" value="Chromosome 6"/>
</dbReference>
<reference evidence="12" key="1">
    <citation type="journal article" date="2019" name="Gigascience">
        <title>De novo genome assembly of the endangered Acer yangbiense, a plant species with extremely small populations endemic to Yunnan Province, China.</title>
        <authorList>
            <person name="Yang J."/>
            <person name="Wariss H.M."/>
            <person name="Tao L."/>
            <person name="Zhang R."/>
            <person name="Yun Q."/>
            <person name="Hollingsworth P."/>
            <person name="Dao Z."/>
            <person name="Luo G."/>
            <person name="Guo H."/>
            <person name="Ma Y."/>
            <person name="Sun W."/>
        </authorList>
    </citation>
    <scope>NUCLEOTIDE SEQUENCE [LARGE SCALE GENOMIC DNA]</scope>
    <source>
        <strain evidence="12">cv. br00</strain>
    </source>
</reference>
<evidence type="ECO:0000256" key="7">
    <source>
        <dbReference type="ARBA" id="ARBA00023136"/>
    </source>
</evidence>
<keyword evidence="2" id="KW-0813">Transport</keyword>
<evidence type="ECO:0000256" key="3">
    <source>
        <dbReference type="ARBA" id="ARBA00022692"/>
    </source>
</evidence>
<dbReference type="InterPro" id="IPR001750">
    <property type="entry name" value="ND/Mrp_TM"/>
</dbReference>
<feature type="transmembrane region" description="Helical" evidence="9">
    <location>
        <begin position="231"/>
        <end position="249"/>
    </location>
</feature>
<feature type="compositionally biased region" description="Basic and acidic residues" evidence="8">
    <location>
        <begin position="50"/>
        <end position="59"/>
    </location>
</feature>
<evidence type="ECO:0000256" key="8">
    <source>
        <dbReference type="SAM" id="MobiDB-lite"/>
    </source>
</evidence>
<evidence type="ECO:0000259" key="10">
    <source>
        <dbReference type="Pfam" id="PF00361"/>
    </source>
</evidence>
<feature type="domain" description="NADH:quinone oxidoreductase/Mrp antiporter transmembrane" evidence="10">
    <location>
        <begin position="170"/>
        <end position="262"/>
    </location>
</feature>
<keyword evidence="5 9" id="KW-1133">Transmembrane helix</keyword>
<keyword evidence="12" id="KW-1185">Reference proteome</keyword>
<evidence type="ECO:0000256" key="9">
    <source>
        <dbReference type="SAM" id="Phobius"/>
    </source>
</evidence>
<sequence length="265" mass="29318">MSNSELFVVKENNEEKELDFLNKRSMLEFQKESHATTPQVSDPPQQLQEQEAKIEVHDESQEECNNVLDSNSMEKPSLLEAVLMETASVDGDDDGSKTPTSLDHRISITKCPPAPRKPKTFLSRKRKESPPPARTSLQLDLSQEIEALFPSTIVADLQKKMKKSPSDNDITVVAFLSVTSKVAASASATRIFDIPFYFSSNEWHLLLEILAILSMIVGNLIAITQTSMKRMLAYSSIGQIGYVIIGIIVGDSNGGYASMITYCEA</sequence>
<evidence type="ECO:0000256" key="2">
    <source>
        <dbReference type="ARBA" id="ARBA00022448"/>
    </source>
</evidence>
<evidence type="ECO:0000313" key="11">
    <source>
        <dbReference type="EMBL" id="KAB5552052.1"/>
    </source>
</evidence>
<feature type="transmembrane region" description="Helical" evidence="9">
    <location>
        <begin position="170"/>
        <end position="191"/>
    </location>
</feature>
<comment type="subcellular location">
    <subcellularLocation>
        <location evidence="1">Membrane</location>
        <topology evidence="1">Multi-pass membrane protein</topology>
    </subcellularLocation>
</comment>
<dbReference type="PANTHER" id="PTHR22773">
    <property type="entry name" value="NADH DEHYDROGENASE"/>
    <property type="match status" value="1"/>
</dbReference>
<feature type="compositionally biased region" description="Polar residues" evidence="8">
    <location>
        <begin position="35"/>
        <end position="49"/>
    </location>
</feature>
<comment type="caution">
    <text evidence="11">The sequence shown here is derived from an EMBL/GenBank/DDBJ whole genome shotgun (WGS) entry which is preliminary data.</text>
</comment>
<evidence type="ECO:0000256" key="4">
    <source>
        <dbReference type="ARBA" id="ARBA00022967"/>
    </source>
</evidence>